<dbReference type="Pfam" id="PF03883">
    <property type="entry name" value="H2O2_YaaD"/>
    <property type="match status" value="1"/>
</dbReference>
<dbReference type="GeneID" id="35866571"/>
<dbReference type="RefSeq" id="WP_024332056.1">
    <property type="nucleotide sequence ID" value="NZ_JASOXK010000016.1"/>
</dbReference>
<gene>
    <name evidence="1" type="ORF">CYJ19_04905</name>
</gene>
<dbReference type="InterPro" id="IPR005583">
    <property type="entry name" value="YaaA"/>
</dbReference>
<evidence type="ECO:0000313" key="2">
    <source>
        <dbReference type="Proteomes" id="UP000235122"/>
    </source>
</evidence>
<dbReference type="AlphaFoldDB" id="A0A2I1IPB6"/>
<protein>
    <submittedName>
        <fullName evidence="1">Peroxide stress protein YaaA</fullName>
    </submittedName>
</protein>
<dbReference type="PANTHER" id="PTHR30283">
    <property type="entry name" value="PEROXIDE STRESS RESPONSE PROTEIN YAAA"/>
    <property type="match status" value="1"/>
</dbReference>
<keyword evidence="2" id="KW-1185">Reference proteome</keyword>
<dbReference type="GO" id="GO:0005829">
    <property type="term" value="C:cytosol"/>
    <property type="evidence" value="ECO:0007669"/>
    <property type="project" value="TreeGrafter"/>
</dbReference>
<sequence>MLILLPPSEGKTRPNKGPVLDLSELQPFARELEQSRRQVLKELVNTSKSEEAMEILSVGPTLAETVGANTELETAPTAPAYAVYSGVLYEDGGLSAIAAQNGPSPQVEILVCSALFGVVDLFSRIPAYRLSMAVKLPGLGALASYWRPHLEPLLDALAGDQLILDCRSGQYAKAWPGHSHHLFPVRVARIKNGKEQIVSHMAKKYRGMVAAALLKQGRDCSISEVVEVANSLPAVCQAQLREGSKGSYLSLVVG</sequence>
<dbReference type="GO" id="GO:0033194">
    <property type="term" value="P:response to hydroperoxide"/>
    <property type="evidence" value="ECO:0007669"/>
    <property type="project" value="TreeGrafter"/>
</dbReference>
<dbReference type="EMBL" id="PKKO01000002">
    <property type="protein sequence ID" value="PKY72972.1"/>
    <property type="molecule type" value="Genomic_DNA"/>
</dbReference>
<name>A0A2I1IPB6_9ACTO</name>
<comment type="caution">
    <text evidence="1">The sequence shown here is derived from an EMBL/GenBank/DDBJ whole genome shotgun (WGS) entry which is preliminary data.</text>
</comment>
<reference evidence="1 2" key="1">
    <citation type="submission" date="2017-12" db="EMBL/GenBank/DDBJ databases">
        <title>Phylogenetic diversity of female urinary microbiome.</title>
        <authorList>
            <person name="Thomas-White K."/>
            <person name="Wolfe A.J."/>
        </authorList>
    </citation>
    <scope>NUCLEOTIDE SEQUENCE [LARGE SCALE GENOMIC DNA]</scope>
    <source>
        <strain evidence="1 2">UMB0402</strain>
    </source>
</reference>
<dbReference type="PANTHER" id="PTHR30283:SF4">
    <property type="entry name" value="PEROXIDE STRESS RESISTANCE PROTEIN YAAA"/>
    <property type="match status" value="1"/>
</dbReference>
<evidence type="ECO:0000313" key="1">
    <source>
        <dbReference type="EMBL" id="PKY72972.1"/>
    </source>
</evidence>
<accession>A0A2I1IPB6</accession>
<dbReference type="STRING" id="33007.HMPREF3198_01238"/>
<proteinExistence type="predicted"/>
<organism evidence="1 2">
    <name type="scientific">Winkia neuii</name>
    <dbReference type="NCBI Taxonomy" id="33007"/>
    <lineage>
        <taxon>Bacteria</taxon>
        <taxon>Bacillati</taxon>
        <taxon>Actinomycetota</taxon>
        <taxon>Actinomycetes</taxon>
        <taxon>Actinomycetales</taxon>
        <taxon>Actinomycetaceae</taxon>
        <taxon>Winkia</taxon>
    </lineage>
</organism>
<dbReference type="Proteomes" id="UP000235122">
    <property type="component" value="Unassembled WGS sequence"/>
</dbReference>